<gene>
    <name evidence="6" type="ORF">FF100_02060</name>
</gene>
<reference evidence="6 7" key="1">
    <citation type="submission" date="2019-06" db="EMBL/GenBank/DDBJ databases">
        <title>Genome of Methylobacterium sp. 17Sr1-39.</title>
        <authorList>
            <person name="Seo T."/>
        </authorList>
    </citation>
    <scope>NUCLEOTIDE SEQUENCE [LARGE SCALE GENOMIC DNA]</scope>
    <source>
        <strain evidence="6 7">17Sr1-39</strain>
    </source>
</reference>
<dbReference type="Gene3D" id="1.10.357.10">
    <property type="entry name" value="Tetracycline Repressor, domain 2"/>
    <property type="match status" value="1"/>
</dbReference>
<sequence>MTRTGRPPQARSLATRERVVRATIDEIHAVGYHAATTQAIAARAQVSRGALLHHFPTRADLVRAALETLLDDGTAEIRSVSRDVRSGTLPLADFLDFLWPLFSGRFFHLSLELINEARTDVALRESLIPVVQHFHAALDAIWAEFCDADARPPREARIILNLTVNLMRGMGVQTVLRPDPDYYRDLVEAWKAVLPQLIAGPAGDAAFAGPRFREAVA</sequence>
<evidence type="ECO:0000256" key="2">
    <source>
        <dbReference type="ARBA" id="ARBA00023125"/>
    </source>
</evidence>
<dbReference type="PROSITE" id="PS50977">
    <property type="entry name" value="HTH_TETR_2"/>
    <property type="match status" value="1"/>
</dbReference>
<feature type="domain" description="HTH tetR-type" evidence="5">
    <location>
        <begin position="13"/>
        <end position="73"/>
    </location>
</feature>
<accession>A0A5C4LPG8</accession>
<organism evidence="6 7">
    <name type="scientific">Methylobacterium terricola</name>
    <dbReference type="NCBI Taxonomy" id="2583531"/>
    <lineage>
        <taxon>Bacteria</taxon>
        <taxon>Pseudomonadati</taxon>
        <taxon>Pseudomonadota</taxon>
        <taxon>Alphaproteobacteria</taxon>
        <taxon>Hyphomicrobiales</taxon>
        <taxon>Methylobacteriaceae</taxon>
        <taxon>Methylobacterium</taxon>
    </lineage>
</organism>
<evidence type="ECO:0000259" key="5">
    <source>
        <dbReference type="PROSITE" id="PS50977"/>
    </source>
</evidence>
<dbReference type="GO" id="GO:0003700">
    <property type="term" value="F:DNA-binding transcription factor activity"/>
    <property type="evidence" value="ECO:0007669"/>
    <property type="project" value="TreeGrafter"/>
</dbReference>
<keyword evidence="1" id="KW-0805">Transcription regulation</keyword>
<dbReference type="RefSeq" id="WP_139033890.1">
    <property type="nucleotide sequence ID" value="NZ_VDDA01000001.1"/>
</dbReference>
<dbReference type="GO" id="GO:0000976">
    <property type="term" value="F:transcription cis-regulatory region binding"/>
    <property type="evidence" value="ECO:0007669"/>
    <property type="project" value="TreeGrafter"/>
</dbReference>
<evidence type="ECO:0000256" key="4">
    <source>
        <dbReference type="PROSITE-ProRule" id="PRU00335"/>
    </source>
</evidence>
<comment type="caution">
    <text evidence="6">The sequence shown here is derived from an EMBL/GenBank/DDBJ whole genome shotgun (WGS) entry which is preliminary data.</text>
</comment>
<dbReference type="InterPro" id="IPR001647">
    <property type="entry name" value="HTH_TetR"/>
</dbReference>
<evidence type="ECO:0000256" key="3">
    <source>
        <dbReference type="ARBA" id="ARBA00023163"/>
    </source>
</evidence>
<dbReference type="InterPro" id="IPR050109">
    <property type="entry name" value="HTH-type_TetR-like_transc_reg"/>
</dbReference>
<protein>
    <submittedName>
        <fullName evidence="6">TetR/AcrR family transcriptional regulator</fullName>
    </submittedName>
</protein>
<proteinExistence type="predicted"/>
<dbReference type="OrthoDB" id="9805134at2"/>
<dbReference type="Pfam" id="PF00440">
    <property type="entry name" value="TetR_N"/>
    <property type="match status" value="1"/>
</dbReference>
<dbReference type="PANTHER" id="PTHR30055:SF234">
    <property type="entry name" value="HTH-TYPE TRANSCRIPTIONAL REGULATOR BETI"/>
    <property type="match status" value="1"/>
</dbReference>
<dbReference type="EMBL" id="VDDA01000001">
    <property type="protein sequence ID" value="TNC16073.1"/>
    <property type="molecule type" value="Genomic_DNA"/>
</dbReference>
<dbReference type="Proteomes" id="UP000305267">
    <property type="component" value="Unassembled WGS sequence"/>
</dbReference>
<keyword evidence="2 4" id="KW-0238">DNA-binding</keyword>
<name>A0A5C4LPG8_9HYPH</name>
<dbReference type="AlphaFoldDB" id="A0A5C4LPG8"/>
<dbReference type="InterPro" id="IPR009057">
    <property type="entry name" value="Homeodomain-like_sf"/>
</dbReference>
<evidence type="ECO:0000256" key="1">
    <source>
        <dbReference type="ARBA" id="ARBA00023015"/>
    </source>
</evidence>
<dbReference type="PANTHER" id="PTHR30055">
    <property type="entry name" value="HTH-TYPE TRANSCRIPTIONAL REGULATOR RUTR"/>
    <property type="match status" value="1"/>
</dbReference>
<dbReference type="SUPFAM" id="SSF46689">
    <property type="entry name" value="Homeodomain-like"/>
    <property type="match status" value="1"/>
</dbReference>
<evidence type="ECO:0000313" key="6">
    <source>
        <dbReference type="EMBL" id="TNC16073.1"/>
    </source>
</evidence>
<evidence type="ECO:0000313" key="7">
    <source>
        <dbReference type="Proteomes" id="UP000305267"/>
    </source>
</evidence>
<keyword evidence="3" id="KW-0804">Transcription</keyword>
<keyword evidence="7" id="KW-1185">Reference proteome</keyword>
<feature type="DNA-binding region" description="H-T-H motif" evidence="4">
    <location>
        <begin position="36"/>
        <end position="55"/>
    </location>
</feature>